<evidence type="ECO:0008006" key="3">
    <source>
        <dbReference type="Google" id="ProtNLM"/>
    </source>
</evidence>
<organism evidence="1 2">
    <name type="scientific">Sphingomonas oligophenolica</name>
    <dbReference type="NCBI Taxonomy" id="301154"/>
    <lineage>
        <taxon>Bacteria</taxon>
        <taxon>Pseudomonadati</taxon>
        <taxon>Pseudomonadota</taxon>
        <taxon>Alphaproteobacteria</taxon>
        <taxon>Sphingomonadales</taxon>
        <taxon>Sphingomonadaceae</taxon>
        <taxon>Sphingomonas</taxon>
    </lineage>
</organism>
<reference evidence="1 2" key="1">
    <citation type="submission" date="2024-05" db="EMBL/GenBank/DDBJ databases">
        <authorList>
            <person name="Liu Q."/>
            <person name="Xin Y.-H."/>
        </authorList>
    </citation>
    <scope>NUCLEOTIDE SEQUENCE [LARGE SCALE GENOMIC DNA]</scope>
    <source>
        <strain evidence="1 2">CGMCC 1.10181</strain>
    </source>
</reference>
<accession>A0ABU9XXR0</accession>
<dbReference type="Proteomes" id="UP001419910">
    <property type="component" value="Unassembled WGS sequence"/>
</dbReference>
<dbReference type="EMBL" id="JBDIME010000001">
    <property type="protein sequence ID" value="MEN2788334.1"/>
    <property type="molecule type" value="Genomic_DNA"/>
</dbReference>
<protein>
    <recommendedName>
        <fullName evidence="3">FAD-binding protein</fullName>
    </recommendedName>
</protein>
<proteinExistence type="predicted"/>
<name>A0ABU9XXR0_9SPHN</name>
<evidence type="ECO:0000313" key="1">
    <source>
        <dbReference type="EMBL" id="MEN2788334.1"/>
    </source>
</evidence>
<sequence>MAGADVIVVGAGAAGIAAAEAAIGTIAAGRTTQSRFTGAPPVPKSNA</sequence>
<dbReference type="RefSeq" id="WP_343887955.1">
    <property type="nucleotide sequence ID" value="NZ_BAAAEH010000005.1"/>
</dbReference>
<keyword evidence="2" id="KW-1185">Reference proteome</keyword>
<comment type="caution">
    <text evidence="1">The sequence shown here is derived from an EMBL/GenBank/DDBJ whole genome shotgun (WGS) entry which is preliminary data.</text>
</comment>
<evidence type="ECO:0000313" key="2">
    <source>
        <dbReference type="Proteomes" id="UP001419910"/>
    </source>
</evidence>
<gene>
    <name evidence="1" type="ORF">ABC974_01745</name>
</gene>